<protein>
    <submittedName>
        <fullName evidence="4">S-layer homology domain-containing protein</fullName>
    </submittedName>
</protein>
<dbReference type="PANTHER" id="PTHR43308:SF5">
    <property type="entry name" value="S-LAYER PROTEIN _ PEPTIDOGLYCAN ENDO-BETA-N-ACETYLGLUCOSAMINIDASE"/>
    <property type="match status" value="1"/>
</dbReference>
<keyword evidence="5" id="KW-1185">Reference proteome</keyword>
<evidence type="ECO:0000313" key="5">
    <source>
        <dbReference type="Proteomes" id="UP001589776"/>
    </source>
</evidence>
<evidence type="ECO:0000256" key="2">
    <source>
        <dbReference type="SAM" id="MobiDB-lite"/>
    </source>
</evidence>
<feature type="domain" description="SLH" evidence="3">
    <location>
        <begin position="1383"/>
        <end position="1446"/>
    </location>
</feature>
<dbReference type="InterPro" id="IPR008930">
    <property type="entry name" value="Terpenoid_cyclase/PrenylTrfase"/>
</dbReference>
<dbReference type="InterPro" id="IPR001330">
    <property type="entry name" value="Prenyltrans"/>
</dbReference>
<sequence>MGTFKQWRMRLSRIVIAMLAVTLISSGLLPVLPVQASEAVTAPATRTVTVRQAVNEAAAWIVDQGPVTDDWYAYSIAKAGKTVESGYLTSAEQRAQAFTSDTLPTAYAKLVLGVKAAGGDPQSIAGRNLIEAIYNRADLPAQGANAVIYGLLALDSGNYMIPSDAAWTKDKLVKWLLQKQIPNQGWDLYESTKANVDITAAALWALAPYKDRTDVAAAVNDAVAWLAAQQQSNGDLTADRSNSNSLAMVVLGLSSQLKDGTQGSFAKADGNLISALMKYASGDGGFSYKAGSGSSDGFSTYQALLALAAYDTMAGGSGQTYEVPVSSGSTNGKAKVFIHVETKDGTLAEGYETAKTPLEALQQVAARSNLPVVTKETPFFDVYSIGSVAKTSTSGNYPYWGFNIKRNGAWTGDWDWRNVQLQPGDEVAVFFGPYGASAMLDTIELTPASPKNHEPFQVKVTQFNGTSSVPAAVYVQIGGQRIWTDSEGVAYFPNGYSETDQRIEVTGALEGGYPSVIRGVKELPPTVTVHVEGPSSTISSTQVRGGNVFQALQNAVTNVVYTEGQYFGVQAVDGITASGYNWWGFAVERAGGWIPTDGWLTTPLQQNDEVLVYYSGMDTQLVNQITVTPSAPKAGQSFTIQVEQKDWQGVTKASGVQVRVGEAAVTTDSNGMAYFSGLPAGTHELVITGYRANEPPKLVKWSSSLKVAQIIDEPPGPGTEEPTVAVSVEGDEDRGTILSTSSISWKSGDTPYSVIVRALGADRVESSGSGSNIYVKGIDGLREFDHGPKSGWLYAVNCSFPSTSAGAYVLSRNDRVFWRYTVNGGDDVKAEPLPGCSASSTGSGSGGIPSADAAAELDKELSQLSIRYNHKSAVNAQQQTVVVKNTDQRMSPEAAAQLRQQLASNQVQLQQLVTADQTATLADAKEEVKLLVPASALKEQKTITVQEQASSSRPEVLTSVFEFGPNGTVFEKPVYISIKVPLTGDRLGSLAMVWWKEDTKEWIPIPAVVDAKTGVVTGAVDHFTKFAVIDKTKLAAPEAPKASPEVSKALQAVVQYVLKHNDVSDWEAYGLAAAGAEIPASYLASVESRLREKEGKFREVTDYERIALGVMAAGGNPREIAGYDLIQSIVNNERMTVQGTNGPIFALTVLGSGRYEVSADSLWTESKLLQWLLQRQNSDGGWPLAEDDDSEIDITAMAVASLAPYRTQEGVKPAIDKALVWLSKQQQADGGFGEVGQANSESAAQVLVALSALGIPATDERFVKSGASVLSHLLSYQLADGSFAHEKGKDSSEMATEQALLALAKYQSLNGLTVSNSPSVSTPAFADGQDISAWAAGYVESAVKHGLMNGMDGNRFAPREALTRAQFVAVLLRLKGVQPSAASGASFEDVPQDSWYSGYVAEASRQGLVNGVDERNFAPDRSITRQEMALVIDRAFSLSSTEAGTSPFTDLGEASASAIPSIHAVYAKGYMEGDEYGRFLPQASVTREMAAAVMVRAYEKQK</sequence>
<organism evidence="4 5">
    <name type="scientific">Paenibacillus chartarius</name>
    <dbReference type="NCBI Taxonomy" id="747481"/>
    <lineage>
        <taxon>Bacteria</taxon>
        <taxon>Bacillati</taxon>
        <taxon>Bacillota</taxon>
        <taxon>Bacilli</taxon>
        <taxon>Bacillales</taxon>
        <taxon>Paenibacillaceae</taxon>
        <taxon>Paenibacillus</taxon>
    </lineage>
</organism>
<feature type="domain" description="SLH" evidence="3">
    <location>
        <begin position="1322"/>
        <end position="1382"/>
    </location>
</feature>
<dbReference type="Pfam" id="PF00395">
    <property type="entry name" value="SLH"/>
    <property type="match status" value="3"/>
</dbReference>
<gene>
    <name evidence="4" type="ORF">ACFFK0_03645</name>
</gene>
<proteinExistence type="predicted"/>
<accession>A0ABV6DFZ0</accession>
<dbReference type="SUPFAM" id="SSF48239">
    <property type="entry name" value="Terpenoid cyclases/Protein prenyltransferases"/>
    <property type="match status" value="2"/>
</dbReference>
<evidence type="ECO:0000259" key="3">
    <source>
        <dbReference type="PROSITE" id="PS51272"/>
    </source>
</evidence>
<dbReference type="Pfam" id="PF00432">
    <property type="entry name" value="Prenyltrans"/>
    <property type="match status" value="2"/>
</dbReference>
<dbReference type="InterPro" id="IPR051465">
    <property type="entry name" value="Cell_Envelope_Struct_Comp"/>
</dbReference>
<dbReference type="Pfam" id="PF14478">
    <property type="entry name" value="DUF4430"/>
    <property type="match status" value="1"/>
</dbReference>
<dbReference type="InterPro" id="IPR027954">
    <property type="entry name" value="Transcobalamin-like_C"/>
</dbReference>
<dbReference type="Proteomes" id="UP001589776">
    <property type="component" value="Unassembled WGS sequence"/>
</dbReference>
<dbReference type="Gene3D" id="2.60.220.30">
    <property type="match status" value="1"/>
</dbReference>
<keyword evidence="1" id="KW-0677">Repeat</keyword>
<name>A0ABV6DFZ0_9BACL</name>
<dbReference type="InterPro" id="IPR001119">
    <property type="entry name" value="SLH_dom"/>
</dbReference>
<evidence type="ECO:0000313" key="4">
    <source>
        <dbReference type="EMBL" id="MFC0211552.1"/>
    </source>
</evidence>
<feature type="region of interest" description="Disordered" evidence="2">
    <location>
        <begin position="829"/>
        <end position="851"/>
    </location>
</feature>
<dbReference type="PANTHER" id="PTHR43308">
    <property type="entry name" value="OUTER MEMBRANE PROTEIN ALPHA-RELATED"/>
    <property type="match status" value="1"/>
</dbReference>
<dbReference type="CDD" id="cd00688">
    <property type="entry name" value="ISOPREN_C2_like"/>
    <property type="match status" value="1"/>
</dbReference>
<reference evidence="4 5" key="1">
    <citation type="submission" date="2024-09" db="EMBL/GenBank/DDBJ databases">
        <authorList>
            <person name="Sun Q."/>
            <person name="Mori K."/>
        </authorList>
    </citation>
    <scope>NUCLEOTIDE SEQUENCE [LARGE SCALE GENOMIC DNA]</scope>
    <source>
        <strain evidence="4 5">CCM 7759</strain>
    </source>
</reference>
<dbReference type="PROSITE" id="PS51272">
    <property type="entry name" value="SLH"/>
    <property type="match status" value="3"/>
</dbReference>
<feature type="domain" description="SLH" evidence="3">
    <location>
        <begin position="1447"/>
        <end position="1502"/>
    </location>
</feature>
<comment type="caution">
    <text evidence="4">The sequence shown here is derived from an EMBL/GenBank/DDBJ whole genome shotgun (WGS) entry which is preliminary data.</text>
</comment>
<dbReference type="Gene3D" id="1.50.10.20">
    <property type="match status" value="2"/>
</dbReference>
<dbReference type="Gene3D" id="2.170.130.30">
    <property type="match status" value="1"/>
</dbReference>
<evidence type="ECO:0000256" key="1">
    <source>
        <dbReference type="ARBA" id="ARBA00022737"/>
    </source>
</evidence>
<dbReference type="EMBL" id="JBHLWN010000020">
    <property type="protein sequence ID" value="MFC0211552.1"/>
    <property type="molecule type" value="Genomic_DNA"/>
</dbReference>
<dbReference type="RefSeq" id="WP_377468538.1">
    <property type="nucleotide sequence ID" value="NZ_JBHLWN010000020.1"/>
</dbReference>